<keyword evidence="3" id="KW-1185">Reference proteome</keyword>
<proteinExistence type="predicted"/>
<evidence type="ECO:0000313" key="3">
    <source>
        <dbReference type="Proteomes" id="UP000054928"/>
    </source>
</evidence>
<evidence type="ECO:0000256" key="1">
    <source>
        <dbReference type="SAM" id="SignalP"/>
    </source>
</evidence>
<dbReference type="OMA" id="TGVYGCI"/>
<dbReference type="EMBL" id="CCYD01000645">
    <property type="protein sequence ID" value="CEG42824.1"/>
    <property type="molecule type" value="Genomic_DNA"/>
</dbReference>
<dbReference type="GeneID" id="36408122"/>
<reference evidence="3" key="1">
    <citation type="submission" date="2014-09" db="EMBL/GenBank/DDBJ databases">
        <authorList>
            <person name="Sharma Rahul"/>
            <person name="Thines Marco"/>
        </authorList>
    </citation>
    <scope>NUCLEOTIDE SEQUENCE [LARGE SCALE GENOMIC DNA]</scope>
</reference>
<protein>
    <recommendedName>
        <fullName evidence="4">RxLR-like protein</fullName>
    </recommendedName>
</protein>
<evidence type="ECO:0008006" key="4">
    <source>
        <dbReference type="Google" id="ProtNLM"/>
    </source>
</evidence>
<feature type="chain" id="PRO_5006058789" description="RxLR-like protein" evidence="1">
    <location>
        <begin position="23"/>
        <end position="287"/>
    </location>
</feature>
<feature type="signal peptide" evidence="1">
    <location>
        <begin position="1"/>
        <end position="22"/>
    </location>
</feature>
<dbReference type="RefSeq" id="XP_024579193.1">
    <property type="nucleotide sequence ID" value="XM_024728746.1"/>
</dbReference>
<dbReference type="Proteomes" id="UP000054928">
    <property type="component" value="Unassembled WGS sequence"/>
</dbReference>
<dbReference type="OrthoDB" id="148662at2759"/>
<sequence length="287" mass="29660">MPIKFVLATTSLGLILTTGSTSKVRIRVHTRSTTVCASHEQTIGVVGWDQDGCVKSGNVCVANVSAGDCPEGAYCTLLDTGVYGCQAGSPEEVSYTDGKACADNEQTIGVVGWNHDGCIASNHVCVAQVSDGQCPSGSHCSLLDTGVYGCVANANTHYRKQKKESQKITCPNGQESIGVVGWQTDGCVASGAVCVKNTDGACPSGAHCEWLETGVYGCKDGAEESTPWEGCSSTEQTIGVVGWDHDGCIKSSNVCVAQVSNGDCPSGSYCSLLDTGVYGCIASSKKL</sequence>
<keyword evidence="1" id="KW-0732">Signal</keyword>
<evidence type="ECO:0000313" key="2">
    <source>
        <dbReference type="EMBL" id="CEG42824.1"/>
    </source>
</evidence>
<organism evidence="2 3">
    <name type="scientific">Plasmopara halstedii</name>
    <name type="common">Downy mildew of sunflower</name>
    <dbReference type="NCBI Taxonomy" id="4781"/>
    <lineage>
        <taxon>Eukaryota</taxon>
        <taxon>Sar</taxon>
        <taxon>Stramenopiles</taxon>
        <taxon>Oomycota</taxon>
        <taxon>Peronosporomycetes</taxon>
        <taxon>Peronosporales</taxon>
        <taxon>Peronosporaceae</taxon>
        <taxon>Plasmopara</taxon>
    </lineage>
</organism>
<accession>A0A0P1AMZ8</accession>
<name>A0A0P1AMZ8_PLAHL</name>
<dbReference type="AlphaFoldDB" id="A0A0P1AMZ8"/>